<dbReference type="Proteomes" id="UP000063229">
    <property type="component" value="Chromosome"/>
</dbReference>
<gene>
    <name evidence="3" type="ORF">AWM79_12140</name>
</gene>
<protein>
    <submittedName>
        <fullName evidence="3">Integrase</fullName>
    </submittedName>
</protein>
<dbReference type="GO" id="GO:0003677">
    <property type="term" value="F:DNA binding"/>
    <property type="evidence" value="ECO:0007669"/>
    <property type="project" value="InterPro"/>
</dbReference>
<dbReference type="InterPro" id="IPR013762">
    <property type="entry name" value="Integrase-like_cat_sf"/>
</dbReference>
<keyword evidence="4" id="KW-1185">Reference proteome</keyword>
<dbReference type="InterPro" id="IPR011010">
    <property type="entry name" value="DNA_brk_join_enz"/>
</dbReference>
<reference evidence="3 4" key="1">
    <citation type="submission" date="2016-01" db="EMBL/GenBank/DDBJ databases">
        <authorList>
            <person name="McClelland M."/>
            <person name="Jain A."/>
            <person name="Saraogi P."/>
            <person name="Mendelson R."/>
            <person name="Westerman R."/>
            <person name="SanMiguel P."/>
            <person name="Csonka L."/>
        </authorList>
    </citation>
    <scope>NUCLEOTIDE SEQUENCE [LARGE SCALE GENOMIC DNA]</scope>
    <source>
        <strain evidence="3 4">NCPPB 2472</strain>
    </source>
</reference>
<evidence type="ECO:0000259" key="2">
    <source>
        <dbReference type="Pfam" id="PF00589"/>
    </source>
</evidence>
<organism evidence="3 4">
    <name type="scientific">Pseudomonas agarici</name>
    <dbReference type="NCBI Taxonomy" id="46677"/>
    <lineage>
        <taxon>Bacteria</taxon>
        <taxon>Pseudomonadati</taxon>
        <taxon>Pseudomonadota</taxon>
        <taxon>Gammaproteobacteria</taxon>
        <taxon>Pseudomonadales</taxon>
        <taxon>Pseudomonadaceae</taxon>
        <taxon>Pseudomonas</taxon>
    </lineage>
</organism>
<dbReference type="AlphaFoldDB" id="A0A0X1T861"/>
<dbReference type="Pfam" id="PF00589">
    <property type="entry name" value="Phage_integrase"/>
    <property type="match status" value="1"/>
</dbReference>
<evidence type="ECO:0000313" key="3">
    <source>
        <dbReference type="EMBL" id="AMB88295.1"/>
    </source>
</evidence>
<keyword evidence="1" id="KW-0233">DNA recombination</keyword>
<feature type="domain" description="Tyr recombinase" evidence="2">
    <location>
        <begin position="55"/>
        <end position="113"/>
    </location>
</feature>
<sequence length="126" mass="13963">MRLLRRWGLSGADEYCGLRPGSKLVMTHKGQSFELAFKHRLLESGPEVYRACDSLQQTISRLYRQAGIKQESSHSGRRSLAAKVLAAIGDVETVQVILGHADLDHSKPYLSVDQGTIRRAFAVALN</sequence>
<evidence type="ECO:0000256" key="1">
    <source>
        <dbReference type="ARBA" id="ARBA00023172"/>
    </source>
</evidence>
<evidence type="ECO:0000313" key="4">
    <source>
        <dbReference type="Proteomes" id="UP000063229"/>
    </source>
</evidence>
<name>A0A0X1T861_PSEAA</name>
<dbReference type="GO" id="GO:0006310">
    <property type="term" value="P:DNA recombination"/>
    <property type="evidence" value="ECO:0007669"/>
    <property type="project" value="UniProtKB-KW"/>
</dbReference>
<dbReference type="EMBL" id="CP014135">
    <property type="protein sequence ID" value="AMB88295.1"/>
    <property type="molecule type" value="Genomic_DNA"/>
</dbReference>
<accession>A0A0X1T861</accession>
<dbReference type="KEGG" id="pagb:AWM79_12140"/>
<dbReference type="STRING" id="46677.AWM79_12140"/>
<proteinExistence type="predicted"/>
<dbReference type="GO" id="GO:0015074">
    <property type="term" value="P:DNA integration"/>
    <property type="evidence" value="ECO:0007669"/>
    <property type="project" value="InterPro"/>
</dbReference>
<dbReference type="InterPro" id="IPR002104">
    <property type="entry name" value="Integrase_catalytic"/>
</dbReference>
<dbReference type="Gene3D" id="1.10.443.10">
    <property type="entry name" value="Intergrase catalytic core"/>
    <property type="match status" value="1"/>
</dbReference>
<dbReference type="SUPFAM" id="SSF56349">
    <property type="entry name" value="DNA breaking-rejoining enzymes"/>
    <property type="match status" value="1"/>
</dbReference>